<evidence type="ECO:0000313" key="3">
    <source>
        <dbReference type="Proteomes" id="UP001172630"/>
    </source>
</evidence>
<evidence type="ECO:0000313" key="2">
    <source>
        <dbReference type="EMBL" id="MDL2408882.1"/>
    </source>
</evidence>
<evidence type="ECO:0000259" key="1">
    <source>
        <dbReference type="Pfam" id="PF14020"/>
    </source>
</evidence>
<reference evidence="2" key="1">
    <citation type="submission" date="2023-06" db="EMBL/GenBank/DDBJ databases">
        <title>Phylogenetic Diversity of Rhizobium strains.</title>
        <authorList>
            <person name="Moura F.T."/>
            <person name="Helene L.C.F."/>
            <person name="Hungria M."/>
        </authorList>
    </citation>
    <scope>NUCLEOTIDE SEQUENCE</scope>
    <source>
        <strain evidence="2">CCGE524</strain>
    </source>
</reference>
<gene>
    <name evidence="2" type="ORF">PY650_25225</name>
</gene>
<dbReference type="EMBL" id="JARFYN010000040">
    <property type="protein sequence ID" value="MDL2408882.1"/>
    <property type="molecule type" value="Genomic_DNA"/>
</dbReference>
<keyword evidence="3" id="KW-1185">Reference proteome</keyword>
<sequence>MPFYTRKSVKAGPFRFNFSKGGVGVSIGVRGLRIGAGPRGHYVHAGRGAFYYRASFGSAGKRRSHVRRFWRRHGRGRIR</sequence>
<dbReference type="InterPro" id="IPR025330">
    <property type="entry name" value="DUF4236"/>
</dbReference>
<comment type="caution">
    <text evidence="2">The sequence shown here is derived from an EMBL/GenBank/DDBJ whole genome shotgun (WGS) entry which is preliminary data.</text>
</comment>
<organism evidence="2 3">
    <name type="scientific">Rhizobium calliandrae</name>
    <dbReference type="NCBI Taxonomy" id="1312182"/>
    <lineage>
        <taxon>Bacteria</taxon>
        <taxon>Pseudomonadati</taxon>
        <taxon>Pseudomonadota</taxon>
        <taxon>Alphaproteobacteria</taxon>
        <taxon>Hyphomicrobiales</taxon>
        <taxon>Rhizobiaceae</taxon>
        <taxon>Rhizobium/Agrobacterium group</taxon>
        <taxon>Rhizobium</taxon>
    </lineage>
</organism>
<dbReference type="Proteomes" id="UP001172630">
    <property type="component" value="Unassembled WGS sequence"/>
</dbReference>
<accession>A0ABT7KJS2</accession>
<name>A0ABT7KJS2_9HYPH</name>
<proteinExistence type="predicted"/>
<feature type="domain" description="DUF4236" evidence="1">
    <location>
        <begin position="5"/>
        <end position="53"/>
    </location>
</feature>
<dbReference type="Pfam" id="PF14020">
    <property type="entry name" value="DUF4236"/>
    <property type="match status" value="1"/>
</dbReference>
<protein>
    <submittedName>
        <fullName evidence="2">DUF4236 domain-containing protein</fullName>
    </submittedName>
</protein>